<dbReference type="InterPro" id="IPR009057">
    <property type="entry name" value="Homeodomain-like_sf"/>
</dbReference>
<name>A0A926DS78_9FIRM</name>
<dbReference type="PANTHER" id="PTHR43280:SF28">
    <property type="entry name" value="HTH-TYPE TRANSCRIPTIONAL ACTIVATOR RHAS"/>
    <property type="match status" value="1"/>
</dbReference>
<evidence type="ECO:0000259" key="4">
    <source>
        <dbReference type="PROSITE" id="PS01124"/>
    </source>
</evidence>
<dbReference type="RefSeq" id="WP_249289233.1">
    <property type="nucleotide sequence ID" value="NZ_JACRSQ010000002.1"/>
</dbReference>
<gene>
    <name evidence="5" type="ORF">H8730_02170</name>
</gene>
<accession>A0A926DS78</accession>
<dbReference type="SUPFAM" id="SSF51182">
    <property type="entry name" value="RmlC-like cupins"/>
    <property type="match status" value="1"/>
</dbReference>
<reference evidence="5" key="1">
    <citation type="submission" date="2020-08" db="EMBL/GenBank/DDBJ databases">
        <title>Genome public.</title>
        <authorList>
            <person name="Liu C."/>
            <person name="Sun Q."/>
        </authorList>
    </citation>
    <scope>NUCLEOTIDE SEQUENCE</scope>
    <source>
        <strain evidence="5">NSJ-32</strain>
    </source>
</reference>
<dbReference type="GO" id="GO:0003700">
    <property type="term" value="F:DNA-binding transcription factor activity"/>
    <property type="evidence" value="ECO:0007669"/>
    <property type="project" value="InterPro"/>
</dbReference>
<comment type="caution">
    <text evidence="5">The sequence shown here is derived from an EMBL/GenBank/DDBJ whole genome shotgun (WGS) entry which is preliminary data.</text>
</comment>
<dbReference type="Gene3D" id="1.10.10.60">
    <property type="entry name" value="Homeodomain-like"/>
    <property type="match status" value="1"/>
</dbReference>
<dbReference type="SMART" id="SM00342">
    <property type="entry name" value="HTH_ARAC"/>
    <property type="match status" value="1"/>
</dbReference>
<keyword evidence="1" id="KW-0805">Transcription regulation</keyword>
<dbReference type="Pfam" id="PF12833">
    <property type="entry name" value="HTH_18"/>
    <property type="match status" value="1"/>
</dbReference>
<keyword evidence="6" id="KW-1185">Reference proteome</keyword>
<dbReference type="PANTHER" id="PTHR43280">
    <property type="entry name" value="ARAC-FAMILY TRANSCRIPTIONAL REGULATOR"/>
    <property type="match status" value="1"/>
</dbReference>
<evidence type="ECO:0000313" key="6">
    <source>
        <dbReference type="Proteomes" id="UP000657006"/>
    </source>
</evidence>
<dbReference type="GO" id="GO:0043565">
    <property type="term" value="F:sequence-specific DNA binding"/>
    <property type="evidence" value="ECO:0007669"/>
    <property type="project" value="InterPro"/>
</dbReference>
<keyword evidence="2" id="KW-0238">DNA-binding</keyword>
<evidence type="ECO:0000256" key="1">
    <source>
        <dbReference type="ARBA" id="ARBA00023015"/>
    </source>
</evidence>
<protein>
    <submittedName>
        <fullName evidence="5">Helix-turn-helix transcriptional regulator</fullName>
    </submittedName>
</protein>
<dbReference type="Proteomes" id="UP000657006">
    <property type="component" value="Unassembled WGS sequence"/>
</dbReference>
<proteinExistence type="predicted"/>
<sequence length="250" mass="29115">MNDISFSHSFMFRTIEFDKFHYTDNRTGAPSHYFAYMLCGNCKITTDSSTVKINEGDIFYIPDKCSYQSYWYGNPEIRFISLGFLCMPNFENKAYPVQVIPGSIKAYELFHLLSDKTRLSAVDIGLFYTLAGILIPLMTNTTVCRTKEITERTKEYLIRHPFAKTSDLAKNCTISEAALYSAFHKASDITLNQLRNTILLEKAKEILITTDKPIEYISDLMQFSSTSYFRKKFKQYFNMTPTEMRKRYRI</sequence>
<keyword evidence="3" id="KW-0804">Transcription</keyword>
<dbReference type="InterPro" id="IPR011051">
    <property type="entry name" value="RmlC_Cupin_sf"/>
</dbReference>
<organism evidence="5 6">
    <name type="scientific">Bianquea renquensis</name>
    <dbReference type="NCBI Taxonomy" id="2763661"/>
    <lineage>
        <taxon>Bacteria</taxon>
        <taxon>Bacillati</taxon>
        <taxon>Bacillota</taxon>
        <taxon>Clostridia</taxon>
        <taxon>Eubacteriales</taxon>
        <taxon>Bianqueaceae</taxon>
        <taxon>Bianquea</taxon>
    </lineage>
</organism>
<evidence type="ECO:0000313" key="5">
    <source>
        <dbReference type="EMBL" id="MBC8542354.1"/>
    </source>
</evidence>
<dbReference type="PROSITE" id="PS01124">
    <property type="entry name" value="HTH_ARAC_FAMILY_2"/>
    <property type="match status" value="1"/>
</dbReference>
<dbReference type="EMBL" id="JACRSQ010000002">
    <property type="protein sequence ID" value="MBC8542354.1"/>
    <property type="molecule type" value="Genomic_DNA"/>
</dbReference>
<evidence type="ECO:0000256" key="3">
    <source>
        <dbReference type="ARBA" id="ARBA00023163"/>
    </source>
</evidence>
<dbReference type="InterPro" id="IPR018060">
    <property type="entry name" value="HTH_AraC"/>
</dbReference>
<dbReference type="AlphaFoldDB" id="A0A926DS78"/>
<dbReference type="SUPFAM" id="SSF46689">
    <property type="entry name" value="Homeodomain-like"/>
    <property type="match status" value="1"/>
</dbReference>
<feature type="domain" description="HTH araC/xylS-type" evidence="4">
    <location>
        <begin position="147"/>
        <end position="247"/>
    </location>
</feature>
<evidence type="ECO:0000256" key="2">
    <source>
        <dbReference type="ARBA" id="ARBA00023125"/>
    </source>
</evidence>